<dbReference type="InterPro" id="IPR006639">
    <property type="entry name" value="Preselin/SPP"/>
</dbReference>
<keyword evidence="7 9" id="KW-0472">Membrane</keyword>
<protein>
    <submittedName>
        <fullName evidence="10">Peptidase A22B, signal peptide peptidase</fullName>
    </submittedName>
</protein>
<keyword evidence="4" id="KW-0378">Hydrolase</keyword>
<dbReference type="OrthoDB" id="29661at2759"/>
<feature type="transmembrane region" description="Helical" evidence="9">
    <location>
        <begin position="84"/>
        <end position="110"/>
    </location>
</feature>
<dbReference type="GeneID" id="66111676"/>
<evidence type="ECO:0000256" key="7">
    <source>
        <dbReference type="ARBA" id="ARBA00023136"/>
    </source>
</evidence>
<dbReference type="RefSeq" id="XP_043043054.1">
    <property type="nucleotide sequence ID" value="XM_043189379.1"/>
</dbReference>
<evidence type="ECO:0000256" key="5">
    <source>
        <dbReference type="ARBA" id="ARBA00022824"/>
    </source>
</evidence>
<feature type="transmembrane region" description="Helical" evidence="9">
    <location>
        <begin position="307"/>
        <end position="325"/>
    </location>
</feature>
<feature type="transmembrane region" description="Helical" evidence="9">
    <location>
        <begin position="141"/>
        <end position="158"/>
    </location>
</feature>
<dbReference type="PANTHER" id="PTHR12174">
    <property type="entry name" value="SIGNAL PEPTIDE PEPTIDASE"/>
    <property type="match status" value="1"/>
</dbReference>
<dbReference type="GO" id="GO:0042500">
    <property type="term" value="F:aspartic endopeptidase activity, intramembrane cleaving"/>
    <property type="evidence" value="ECO:0007669"/>
    <property type="project" value="InterPro"/>
</dbReference>
<sequence>MEDIDWGLLSSYAGLLTLASTSIYLGSFGSLPNPKGSEGEEGDEDVDVEMVSSEDAWLFPLIGSGTLLGLYTIIQYFGKEWINWLLGIYFSIAGMGSVWKSSISLYVFLVGQNRWKKHGKHTFTIHKDNHKILSLSWRMPTLFLLPLSIIPSALYTFSATSRKSVLLTDILSLSFSHNALSLLKIDSFKTGTILLTGLFFYDIWWVFGTRVMVEVATTLDVPIKLLWPKSMTLSDSRGFTMLGLGDVVIPGAFIALALRYDYHRFSGQSHSGSQFSRPYFYVSLSAYVAGLVTTLSVMHFFGKAQPALLYLSPACILSFVITAFCRGELSEAWDWSDAPPPASKDQGAGDPMEEKAAEGGSSELKD</sequence>
<evidence type="ECO:0000313" key="11">
    <source>
        <dbReference type="Proteomes" id="UP000812287"/>
    </source>
</evidence>
<dbReference type="PANTHER" id="PTHR12174:SF23">
    <property type="entry name" value="MINOR HISTOCOMPATIBILITY ANTIGEN H13"/>
    <property type="match status" value="1"/>
</dbReference>
<keyword evidence="11" id="KW-1185">Reference proteome</keyword>
<keyword evidence="5" id="KW-0256">Endoplasmic reticulum</keyword>
<dbReference type="GO" id="GO:0098553">
    <property type="term" value="C:lumenal side of endoplasmic reticulum membrane"/>
    <property type="evidence" value="ECO:0007669"/>
    <property type="project" value="TreeGrafter"/>
</dbReference>
<evidence type="ECO:0000256" key="9">
    <source>
        <dbReference type="SAM" id="Phobius"/>
    </source>
</evidence>
<evidence type="ECO:0000256" key="1">
    <source>
        <dbReference type="ARBA" id="ARBA00004477"/>
    </source>
</evidence>
<name>A0A9P8AVG9_9AGAR</name>
<feature type="transmembrane region" description="Helical" evidence="9">
    <location>
        <begin position="190"/>
        <end position="207"/>
    </location>
</feature>
<reference evidence="10" key="1">
    <citation type="submission" date="2020-11" db="EMBL/GenBank/DDBJ databases">
        <title>Adaptations for nitrogen fixation in a non-lichenized fungal sporocarp promotes dispersal by wood-feeding termites.</title>
        <authorList>
            <consortium name="DOE Joint Genome Institute"/>
            <person name="Koch R.A."/>
            <person name="Yoon G."/>
            <person name="Arayal U."/>
            <person name="Lail K."/>
            <person name="Amirebrahimi M."/>
            <person name="Labutti K."/>
            <person name="Lipzen A."/>
            <person name="Riley R."/>
            <person name="Barry K."/>
            <person name="Henrissat B."/>
            <person name="Grigoriev I.V."/>
            <person name="Herr J.R."/>
            <person name="Aime M.C."/>
        </authorList>
    </citation>
    <scope>NUCLEOTIDE SEQUENCE</scope>
    <source>
        <strain evidence="10">MCA 3950</strain>
    </source>
</reference>
<evidence type="ECO:0000256" key="8">
    <source>
        <dbReference type="SAM" id="MobiDB-lite"/>
    </source>
</evidence>
<proteinExistence type="inferred from homology"/>
<feature type="transmembrane region" description="Helical" evidence="9">
    <location>
        <begin position="279"/>
        <end position="301"/>
    </location>
</feature>
<evidence type="ECO:0000313" key="10">
    <source>
        <dbReference type="EMBL" id="KAG7449554.1"/>
    </source>
</evidence>
<feature type="transmembrane region" description="Helical" evidence="9">
    <location>
        <begin position="57"/>
        <end position="78"/>
    </location>
</feature>
<dbReference type="Pfam" id="PF04258">
    <property type="entry name" value="Peptidase_A22B"/>
    <property type="match status" value="1"/>
</dbReference>
<dbReference type="InterPro" id="IPR007369">
    <property type="entry name" value="Peptidase_A22B_SPP"/>
</dbReference>
<keyword evidence="6 9" id="KW-1133">Transmembrane helix</keyword>
<evidence type="ECO:0000256" key="3">
    <source>
        <dbReference type="ARBA" id="ARBA00022692"/>
    </source>
</evidence>
<dbReference type="Proteomes" id="UP000812287">
    <property type="component" value="Unassembled WGS sequence"/>
</dbReference>
<evidence type="ECO:0000256" key="2">
    <source>
        <dbReference type="ARBA" id="ARBA00006859"/>
    </source>
</evidence>
<dbReference type="EMBL" id="MU250527">
    <property type="protein sequence ID" value="KAG7449554.1"/>
    <property type="molecule type" value="Genomic_DNA"/>
</dbReference>
<gene>
    <name evidence="10" type="ORF">BT62DRAFT_978821</name>
</gene>
<dbReference type="GO" id="GO:0033619">
    <property type="term" value="P:membrane protein proteolysis"/>
    <property type="evidence" value="ECO:0007669"/>
    <property type="project" value="TreeGrafter"/>
</dbReference>
<comment type="subcellular location">
    <subcellularLocation>
        <location evidence="1">Endoplasmic reticulum membrane</location>
        <topology evidence="1">Multi-pass membrane protein</topology>
    </subcellularLocation>
</comment>
<keyword evidence="3 9" id="KW-0812">Transmembrane</keyword>
<accession>A0A9P8AVG9</accession>
<feature type="compositionally biased region" description="Basic and acidic residues" evidence="8">
    <location>
        <begin position="352"/>
        <end position="366"/>
    </location>
</feature>
<dbReference type="GO" id="GO:0006465">
    <property type="term" value="P:signal peptide processing"/>
    <property type="evidence" value="ECO:0007669"/>
    <property type="project" value="TreeGrafter"/>
</dbReference>
<comment type="caution">
    <text evidence="10">The sequence shown here is derived from an EMBL/GenBank/DDBJ whole genome shotgun (WGS) entry which is preliminary data.</text>
</comment>
<dbReference type="GO" id="GO:0098554">
    <property type="term" value="C:cytoplasmic side of endoplasmic reticulum membrane"/>
    <property type="evidence" value="ECO:0007669"/>
    <property type="project" value="TreeGrafter"/>
</dbReference>
<feature type="transmembrane region" description="Helical" evidence="9">
    <location>
        <begin position="238"/>
        <end position="258"/>
    </location>
</feature>
<feature type="transmembrane region" description="Helical" evidence="9">
    <location>
        <begin position="6"/>
        <end position="25"/>
    </location>
</feature>
<evidence type="ECO:0000256" key="6">
    <source>
        <dbReference type="ARBA" id="ARBA00022989"/>
    </source>
</evidence>
<evidence type="ECO:0000256" key="4">
    <source>
        <dbReference type="ARBA" id="ARBA00022801"/>
    </source>
</evidence>
<organism evidence="10 11">
    <name type="scientific">Guyanagaster necrorhizus</name>
    <dbReference type="NCBI Taxonomy" id="856835"/>
    <lineage>
        <taxon>Eukaryota</taxon>
        <taxon>Fungi</taxon>
        <taxon>Dikarya</taxon>
        <taxon>Basidiomycota</taxon>
        <taxon>Agaricomycotina</taxon>
        <taxon>Agaricomycetes</taxon>
        <taxon>Agaricomycetidae</taxon>
        <taxon>Agaricales</taxon>
        <taxon>Marasmiineae</taxon>
        <taxon>Physalacriaceae</taxon>
        <taxon>Guyanagaster</taxon>
    </lineage>
</organism>
<dbReference type="SMART" id="SM00730">
    <property type="entry name" value="PSN"/>
    <property type="match status" value="1"/>
</dbReference>
<comment type="similarity">
    <text evidence="2">Belongs to the peptidase A22B family.</text>
</comment>
<dbReference type="AlphaFoldDB" id="A0A9P8AVG9"/>
<feature type="region of interest" description="Disordered" evidence="8">
    <location>
        <begin position="334"/>
        <end position="366"/>
    </location>
</feature>